<dbReference type="Proteomes" id="UP000603940">
    <property type="component" value="Unassembled WGS sequence"/>
</dbReference>
<dbReference type="EMBL" id="JACTUZ010000028">
    <property type="protein sequence ID" value="MBC9177106.1"/>
    <property type="molecule type" value="Genomic_DNA"/>
</dbReference>
<organism evidence="1 2">
    <name type="scientific">Pseudoroseomonas ludipueritiae</name>
    <dbReference type="NCBI Taxonomy" id="198093"/>
    <lineage>
        <taxon>Bacteria</taxon>
        <taxon>Pseudomonadati</taxon>
        <taxon>Pseudomonadota</taxon>
        <taxon>Alphaproteobacteria</taxon>
        <taxon>Acetobacterales</taxon>
        <taxon>Acetobacteraceae</taxon>
        <taxon>Pseudoroseomonas</taxon>
    </lineage>
</organism>
<evidence type="ECO:0000313" key="1">
    <source>
        <dbReference type="EMBL" id="MBC9177106.1"/>
    </source>
</evidence>
<keyword evidence="2" id="KW-1185">Reference proteome</keyword>
<reference evidence="1 2" key="1">
    <citation type="journal article" date="2009" name="Int. J. Syst. Evol. Microbiol.">
        <title>Transfer of Teichococcus ludipueritiae and Muricoccus roseus to the genus Roseomonas, as Roseomonas ludipueritiae comb. nov. and Roseomonas rosea comb. nov., respectively, and emended description of the genus Roseomonas.</title>
        <authorList>
            <person name="Sanchez-Porro C."/>
            <person name="Gallego V."/>
            <person name="Busse H.J."/>
            <person name="Kampfer P."/>
            <person name="Ventosa A."/>
        </authorList>
    </citation>
    <scope>NUCLEOTIDE SEQUENCE [LARGE SCALE GENOMIC DNA]</scope>
    <source>
        <strain evidence="1 2">DSM 14915</strain>
    </source>
</reference>
<dbReference type="RefSeq" id="WP_187778249.1">
    <property type="nucleotide sequence ID" value="NZ_JACTUZ010000028.1"/>
</dbReference>
<name>A0ABR7R5V8_9PROT</name>
<comment type="caution">
    <text evidence="1">The sequence shown here is derived from an EMBL/GenBank/DDBJ whole genome shotgun (WGS) entry which is preliminary data.</text>
</comment>
<sequence>MRRPLLEWICAAIGAALVAATLVTVALQIPREDGAPPLLRVRATDVVAGEEGHLVRFTVTNASQATAAAVDIEGRLSEDGQVVETSRVTLDYAPRGSAARGGLWFTRDPACCSLSLRATGYQEP</sequence>
<gene>
    <name evidence="1" type="ORF">IBL25_09160</name>
</gene>
<protein>
    <submittedName>
        <fullName evidence="1">TIGR02588 family protein</fullName>
    </submittedName>
</protein>
<accession>A0ABR7R5V8</accession>
<proteinExistence type="predicted"/>
<evidence type="ECO:0000313" key="2">
    <source>
        <dbReference type="Proteomes" id="UP000603940"/>
    </source>
</evidence>